<gene>
    <name evidence="2" type="ORF">N495_13235</name>
</gene>
<feature type="transmembrane region" description="Helical" evidence="1">
    <location>
        <begin position="150"/>
        <end position="169"/>
    </location>
</feature>
<evidence type="ECO:0000313" key="3">
    <source>
        <dbReference type="Proteomes" id="UP000032250"/>
    </source>
</evidence>
<feature type="transmembrane region" description="Helical" evidence="1">
    <location>
        <begin position="181"/>
        <end position="200"/>
    </location>
</feature>
<keyword evidence="1" id="KW-1133">Transmembrane helix</keyword>
<feature type="transmembrane region" description="Helical" evidence="1">
    <location>
        <begin position="350"/>
        <end position="368"/>
    </location>
</feature>
<dbReference type="AlphaFoldDB" id="A0A0D1C0F1"/>
<feature type="transmembrane region" description="Helical" evidence="1">
    <location>
        <begin position="380"/>
        <end position="398"/>
    </location>
</feature>
<sequence length="452" mass="52811">MNKVIYMLYIFILILCSLVRINLIQNILIILSSFILLIILNIKFKIKDSKFKLVSSVIVIINIALIYFNYYTSIRLGFSDGLVYGVVGDSKYLDTWNYYYESKHLADLWMNGQFVDWIKGNVLKGEAFYGYYNFFVIWNAALRILFGDNLILLIVIKYQFSIVAIYLLYKISNEFLTSKYSRLAVILMNFFPGFLLVNISLMRDNLVYLFIVYVSYLVIINKNTDKKNWLIWFKILISIAIITYMRVYIGIMLAISLLIYYIMGKLNLKRLIAVSFILILSILVVGGVTYKLGYGFLGKDLILNADSLERWNPEKISSPIKFIFWSIYYIFFGGKLIGSFHTYIGNVLNLMTPIFISIFILPTFLVIFTKKNDKKTNHFILFSFIFCILSGGIVFFIFTGIVPRLYICWIWANIIIFCCLLKNIMEMSSRVRSLLLVQYIFYVVIILLYIVN</sequence>
<name>A0A0D1C0F1_CLOBO</name>
<dbReference type="RefSeq" id="WP_043032165.1">
    <property type="nucleotide sequence ID" value="NZ_JXSU01000007.1"/>
</dbReference>
<dbReference type="OrthoDB" id="10007830at2"/>
<protein>
    <submittedName>
        <fullName evidence="2">Uncharacterized protein</fullName>
    </submittedName>
</protein>
<keyword evidence="1" id="KW-0472">Membrane</keyword>
<feature type="transmembrane region" description="Helical" evidence="1">
    <location>
        <begin position="433"/>
        <end position="451"/>
    </location>
</feature>
<organism evidence="2 3">
    <name type="scientific">Clostridium botulinum B2 450</name>
    <dbReference type="NCBI Taxonomy" id="1379739"/>
    <lineage>
        <taxon>Bacteria</taxon>
        <taxon>Bacillati</taxon>
        <taxon>Bacillota</taxon>
        <taxon>Clostridia</taxon>
        <taxon>Eubacteriales</taxon>
        <taxon>Clostridiaceae</taxon>
        <taxon>Clostridium</taxon>
    </lineage>
</organism>
<feature type="transmembrane region" description="Helical" evidence="1">
    <location>
        <begin position="51"/>
        <end position="70"/>
    </location>
</feature>
<feature type="transmembrane region" description="Helical" evidence="1">
    <location>
        <begin position="404"/>
        <end position="421"/>
    </location>
</feature>
<proteinExistence type="predicted"/>
<feature type="transmembrane region" description="Helical" evidence="1">
    <location>
        <begin position="268"/>
        <end position="290"/>
    </location>
</feature>
<dbReference type="HOGENOM" id="CLU_605062_0_0_9"/>
<evidence type="ECO:0000256" key="1">
    <source>
        <dbReference type="SAM" id="Phobius"/>
    </source>
</evidence>
<reference evidence="2 3" key="1">
    <citation type="submission" date="2014-06" db="EMBL/GenBank/DDBJ databases">
        <title>Genome characterization of distinct group I Clostridium botulinum lineages.</title>
        <authorList>
            <person name="Giordani F."/>
            <person name="Anselmo A."/>
            <person name="Fillo S."/>
            <person name="Palozzi A.M."/>
            <person name="Fortunato A."/>
            <person name="Gentile B."/>
            <person name="Ciammaruconi A."/>
            <person name="Anniballi F."/>
            <person name="De Medici D."/>
            <person name="Lista F."/>
        </authorList>
    </citation>
    <scope>NUCLEOTIDE SEQUENCE [LARGE SCALE GENOMIC DNA]</scope>
    <source>
        <strain evidence="2 3">B2 450</strain>
    </source>
</reference>
<accession>A0A0D1C0F1</accession>
<dbReference type="PATRIC" id="fig|1379739.3.peg.3033"/>
<feature type="transmembrane region" description="Helical" evidence="1">
    <location>
        <begin position="206"/>
        <end position="223"/>
    </location>
</feature>
<feature type="transmembrane region" description="Helical" evidence="1">
    <location>
        <begin position="322"/>
        <end position="344"/>
    </location>
</feature>
<dbReference type="Proteomes" id="UP000032250">
    <property type="component" value="Unassembled WGS sequence"/>
</dbReference>
<keyword evidence="1" id="KW-0812">Transmembrane</keyword>
<feature type="transmembrane region" description="Helical" evidence="1">
    <location>
        <begin position="6"/>
        <end position="39"/>
    </location>
</feature>
<comment type="caution">
    <text evidence="2">The sequence shown here is derived from an EMBL/GenBank/DDBJ whole genome shotgun (WGS) entry which is preliminary data.</text>
</comment>
<feature type="transmembrane region" description="Helical" evidence="1">
    <location>
        <begin position="235"/>
        <end position="262"/>
    </location>
</feature>
<dbReference type="EMBL" id="JXSU01000007">
    <property type="protein sequence ID" value="KIS24491.1"/>
    <property type="molecule type" value="Genomic_DNA"/>
</dbReference>
<evidence type="ECO:0000313" key="2">
    <source>
        <dbReference type="EMBL" id="KIS24491.1"/>
    </source>
</evidence>